<dbReference type="STRING" id="742726.HMPREF9448_01435"/>
<evidence type="ECO:0000313" key="2">
    <source>
        <dbReference type="EMBL" id="EJZ64948.1"/>
    </source>
</evidence>
<proteinExistence type="predicted"/>
<dbReference type="Gene3D" id="2.60.40.2630">
    <property type="match status" value="1"/>
</dbReference>
<gene>
    <name evidence="2" type="ORF">HMPREF9448_01435</name>
</gene>
<dbReference type="Pfam" id="PF13149">
    <property type="entry name" value="Mfa_like_1"/>
    <property type="match status" value="1"/>
</dbReference>
<keyword evidence="1" id="KW-0732">Signal</keyword>
<sequence>MKVKILILALSIVTLAGCGNDESPLGDTTGNSGPTALHVNGNICVTSRANDTRWEPNDRIGIYMLARETVEQNNKLYTTTDGSGKFTATEAEAIYLPTDGSRRNFVAYYPYTENLGDNGRTYTIDITDQSSQSAIDLLGSDNPETDKNTPSVRFTFYHKLAKIELNITSGTGFDDSSVLEGLTVELTGQQTSATYDVIDGNEIAIVTETPRTVDLLVTNKGTKAEAIILPSDNFDEMSLKFKLKGGRHFIWLVQSAFATRFEAGKKYKFNVTLNKTEIDVTSEIVDWISGNGTGDSGEAE</sequence>
<evidence type="ECO:0000256" key="1">
    <source>
        <dbReference type="SAM" id="SignalP"/>
    </source>
</evidence>
<dbReference type="AlphaFoldDB" id="K0X0K9"/>
<keyword evidence="3" id="KW-1185">Reference proteome</keyword>
<feature type="signal peptide" evidence="1">
    <location>
        <begin position="1"/>
        <end position="16"/>
    </location>
</feature>
<evidence type="ECO:0008006" key="4">
    <source>
        <dbReference type="Google" id="ProtNLM"/>
    </source>
</evidence>
<name>K0X0K9_9BACT</name>
<dbReference type="eggNOG" id="ENOG50331SI">
    <property type="taxonomic scope" value="Bacteria"/>
</dbReference>
<reference evidence="2 3" key="1">
    <citation type="submission" date="2012-08" db="EMBL/GenBank/DDBJ databases">
        <title>The Genome Sequence of Barnesiella intestinihominis YIT 11860.</title>
        <authorList>
            <consortium name="The Broad Institute Genome Sequencing Platform"/>
            <person name="Earl A."/>
            <person name="Ward D."/>
            <person name="Feldgarden M."/>
            <person name="Gevers D."/>
            <person name="Morotomi M."/>
            <person name="Walker B."/>
            <person name="Young S.K."/>
            <person name="Zeng Q."/>
            <person name="Gargeya S."/>
            <person name="Fitzgerald M."/>
            <person name="Haas B."/>
            <person name="Abouelleil A."/>
            <person name="Alvarado L."/>
            <person name="Arachchi H.M."/>
            <person name="Berlin A.M."/>
            <person name="Chapman S.B."/>
            <person name="Goldberg J."/>
            <person name="Griggs A."/>
            <person name="Gujja S."/>
            <person name="Hansen M."/>
            <person name="Howarth C."/>
            <person name="Imamovic A."/>
            <person name="Larimer J."/>
            <person name="McCowen C."/>
            <person name="Montmayeur A."/>
            <person name="Murphy C."/>
            <person name="Neiman D."/>
            <person name="Pearson M."/>
            <person name="Priest M."/>
            <person name="Roberts A."/>
            <person name="Saif S."/>
            <person name="Shea T."/>
            <person name="Sisk P."/>
            <person name="Sykes S."/>
            <person name="Wortman J."/>
            <person name="Nusbaum C."/>
            <person name="Birren B."/>
        </authorList>
    </citation>
    <scope>NUCLEOTIDE SEQUENCE [LARGE SCALE GENOMIC DNA]</scope>
    <source>
        <strain evidence="2 3">YIT 11860</strain>
    </source>
</reference>
<dbReference type="EMBL" id="ADLE01000008">
    <property type="protein sequence ID" value="EJZ64948.1"/>
    <property type="molecule type" value="Genomic_DNA"/>
</dbReference>
<dbReference type="Proteomes" id="UP000006044">
    <property type="component" value="Unassembled WGS sequence"/>
</dbReference>
<organism evidence="2 3">
    <name type="scientific">Barnesiella intestinihominis YIT 11860</name>
    <dbReference type="NCBI Taxonomy" id="742726"/>
    <lineage>
        <taxon>Bacteria</taxon>
        <taxon>Pseudomonadati</taxon>
        <taxon>Bacteroidota</taxon>
        <taxon>Bacteroidia</taxon>
        <taxon>Bacteroidales</taxon>
        <taxon>Barnesiellaceae</taxon>
        <taxon>Barnesiella</taxon>
    </lineage>
</organism>
<dbReference type="Gene3D" id="2.60.40.2620">
    <property type="entry name" value="Fimbrillin-like"/>
    <property type="match status" value="1"/>
</dbReference>
<feature type="chain" id="PRO_5003840559" description="Fimbrillin family protein" evidence="1">
    <location>
        <begin position="17"/>
        <end position="300"/>
    </location>
</feature>
<evidence type="ECO:0000313" key="3">
    <source>
        <dbReference type="Proteomes" id="UP000006044"/>
    </source>
</evidence>
<accession>K0X0K9</accession>
<protein>
    <recommendedName>
        <fullName evidence="4">Fimbrillin family protein</fullName>
    </recommendedName>
</protein>
<dbReference type="CDD" id="cd13120">
    <property type="entry name" value="BF2867_like_N"/>
    <property type="match status" value="1"/>
</dbReference>
<dbReference type="OrthoDB" id="1027916at2"/>
<dbReference type="CDD" id="cd13121">
    <property type="entry name" value="BF2867_like_C"/>
    <property type="match status" value="1"/>
</dbReference>
<dbReference type="HOGENOM" id="CLU_071232_0_0_10"/>
<dbReference type="InterPro" id="IPR042278">
    <property type="entry name" value="Mfa-like_1_N"/>
</dbReference>
<comment type="caution">
    <text evidence="2">The sequence shown here is derived from an EMBL/GenBank/DDBJ whole genome shotgun (WGS) entry which is preliminary data.</text>
</comment>
<dbReference type="RefSeq" id="WP_008861896.1">
    <property type="nucleotide sequence ID" value="NZ_JH815204.1"/>
</dbReference>
<dbReference type="GeneID" id="77848702"/>
<dbReference type="InterPro" id="IPR025049">
    <property type="entry name" value="Mfa-like_1"/>
</dbReference>
<dbReference type="PROSITE" id="PS51257">
    <property type="entry name" value="PROKAR_LIPOPROTEIN"/>
    <property type="match status" value="1"/>
</dbReference>